<keyword evidence="2" id="KW-1185">Reference proteome</keyword>
<dbReference type="EMBL" id="BDOQ01000002">
    <property type="protein sequence ID" value="GBG13075.1"/>
    <property type="molecule type" value="Genomic_DNA"/>
</dbReference>
<sequence length="72" mass="8409">MSSDSEVYSSTRSSHKYAAPLAHKNSCKYCHGMIADGLLHEECKSDFEWEQKMKQFNAHWRPAEYADYMECL</sequence>
<evidence type="ECO:0000313" key="1">
    <source>
        <dbReference type="EMBL" id="GBG13075.1"/>
    </source>
</evidence>
<reference evidence="1 2" key="1">
    <citation type="journal article" date="2018" name="Environ. Microbiol.">
        <title>Isolation and genomic characterization of Novimethylophilus kurashikiensis gen. nov. sp. nov., a new lanthanide-dependent methylotrophic species of Methylophilaceae.</title>
        <authorList>
            <person name="Lv H."/>
            <person name="Sahin N."/>
            <person name="Tani A."/>
        </authorList>
    </citation>
    <scope>NUCLEOTIDE SEQUENCE [LARGE SCALE GENOMIC DNA]</scope>
    <source>
        <strain evidence="1 2">La2-4</strain>
    </source>
</reference>
<proteinExistence type="predicted"/>
<organism evidence="1 2">
    <name type="scientific">Novimethylophilus kurashikiensis</name>
    <dbReference type="NCBI Taxonomy" id="1825523"/>
    <lineage>
        <taxon>Bacteria</taxon>
        <taxon>Pseudomonadati</taxon>
        <taxon>Pseudomonadota</taxon>
        <taxon>Betaproteobacteria</taxon>
        <taxon>Nitrosomonadales</taxon>
        <taxon>Methylophilaceae</taxon>
        <taxon>Novimethylophilus</taxon>
    </lineage>
</organism>
<dbReference type="RefSeq" id="WP_109014283.1">
    <property type="nucleotide sequence ID" value="NZ_BDOQ01000002.1"/>
</dbReference>
<protein>
    <submittedName>
        <fullName evidence="1">Aminomethyltransferase</fullName>
    </submittedName>
</protein>
<dbReference type="AlphaFoldDB" id="A0A2R5F4B3"/>
<evidence type="ECO:0000313" key="2">
    <source>
        <dbReference type="Proteomes" id="UP000245081"/>
    </source>
</evidence>
<accession>A0A2R5F4B3</accession>
<dbReference type="Proteomes" id="UP000245081">
    <property type="component" value="Unassembled WGS sequence"/>
</dbReference>
<keyword evidence="1" id="KW-0489">Methyltransferase</keyword>
<comment type="caution">
    <text evidence="1">The sequence shown here is derived from an EMBL/GenBank/DDBJ whole genome shotgun (WGS) entry which is preliminary data.</text>
</comment>
<dbReference type="GO" id="GO:0008168">
    <property type="term" value="F:methyltransferase activity"/>
    <property type="evidence" value="ECO:0007669"/>
    <property type="project" value="UniProtKB-KW"/>
</dbReference>
<keyword evidence="1" id="KW-0808">Transferase</keyword>
<name>A0A2R5F4B3_9PROT</name>
<gene>
    <name evidence="1" type="ORF">NMK_0613</name>
</gene>
<dbReference type="GO" id="GO:0032259">
    <property type="term" value="P:methylation"/>
    <property type="evidence" value="ECO:0007669"/>
    <property type="project" value="UniProtKB-KW"/>
</dbReference>